<evidence type="ECO:0000259" key="2">
    <source>
        <dbReference type="Pfam" id="PF00884"/>
    </source>
</evidence>
<dbReference type="EMBL" id="KN847040">
    <property type="protein sequence ID" value="KIW35165.1"/>
    <property type="molecule type" value="Genomic_DNA"/>
</dbReference>
<dbReference type="RefSeq" id="XP_016255381.1">
    <property type="nucleotide sequence ID" value="XM_016388453.1"/>
</dbReference>
<dbReference type="CDD" id="cd16025">
    <property type="entry name" value="PAS_like"/>
    <property type="match status" value="1"/>
</dbReference>
<accession>A0A0D2CZ02</accession>
<proteinExistence type="inferred from homology"/>
<dbReference type="Gene3D" id="3.30.1120.10">
    <property type="match status" value="1"/>
</dbReference>
<dbReference type="Proteomes" id="UP000054466">
    <property type="component" value="Unassembled WGS sequence"/>
</dbReference>
<dbReference type="Gene3D" id="3.40.720.10">
    <property type="entry name" value="Alkaline Phosphatase, subunit A"/>
    <property type="match status" value="1"/>
</dbReference>
<evidence type="ECO:0000313" key="4">
    <source>
        <dbReference type="Proteomes" id="UP000054466"/>
    </source>
</evidence>
<organism evidence="3 4">
    <name type="scientific">Cladophialophora immunda</name>
    <dbReference type="NCBI Taxonomy" id="569365"/>
    <lineage>
        <taxon>Eukaryota</taxon>
        <taxon>Fungi</taxon>
        <taxon>Dikarya</taxon>
        <taxon>Ascomycota</taxon>
        <taxon>Pezizomycotina</taxon>
        <taxon>Eurotiomycetes</taxon>
        <taxon>Chaetothyriomycetidae</taxon>
        <taxon>Chaetothyriales</taxon>
        <taxon>Herpotrichiellaceae</taxon>
        <taxon>Cladophialophora</taxon>
    </lineage>
</organism>
<reference evidence="3 4" key="1">
    <citation type="submission" date="2015-01" db="EMBL/GenBank/DDBJ databases">
        <title>The Genome Sequence of Cladophialophora immunda CBS83496.</title>
        <authorList>
            <consortium name="The Broad Institute Genomics Platform"/>
            <person name="Cuomo C."/>
            <person name="de Hoog S."/>
            <person name="Gorbushina A."/>
            <person name="Stielow B."/>
            <person name="Teixiera M."/>
            <person name="Abouelleil A."/>
            <person name="Chapman S.B."/>
            <person name="Priest M."/>
            <person name="Young S.K."/>
            <person name="Wortman J."/>
            <person name="Nusbaum C."/>
            <person name="Birren B."/>
        </authorList>
    </citation>
    <scope>NUCLEOTIDE SEQUENCE [LARGE SCALE GENOMIC DNA]</scope>
    <source>
        <strain evidence="3 4">CBS 83496</strain>
    </source>
</reference>
<dbReference type="InterPro" id="IPR000917">
    <property type="entry name" value="Sulfatase_N"/>
</dbReference>
<keyword evidence="4" id="KW-1185">Reference proteome</keyword>
<dbReference type="OrthoDB" id="103349at2759"/>
<evidence type="ECO:0000256" key="1">
    <source>
        <dbReference type="ARBA" id="ARBA00008779"/>
    </source>
</evidence>
<dbReference type="VEuPathDB" id="FungiDB:PV07_01879"/>
<comment type="similarity">
    <text evidence="1">Belongs to the sulfatase family.</text>
</comment>
<dbReference type="GO" id="GO:0004065">
    <property type="term" value="F:arylsulfatase activity"/>
    <property type="evidence" value="ECO:0007669"/>
    <property type="project" value="TreeGrafter"/>
</dbReference>
<feature type="domain" description="Sulfatase N-terminal" evidence="2">
    <location>
        <begin position="6"/>
        <end position="431"/>
    </location>
</feature>
<dbReference type="GeneID" id="27341073"/>
<dbReference type="Pfam" id="PF00884">
    <property type="entry name" value="Sulfatase"/>
    <property type="match status" value="1"/>
</dbReference>
<dbReference type="InterPro" id="IPR017850">
    <property type="entry name" value="Alkaline_phosphatase_core_sf"/>
</dbReference>
<gene>
    <name evidence="3" type="ORF">PV07_01879</name>
</gene>
<dbReference type="InterPro" id="IPR050738">
    <property type="entry name" value="Sulfatase"/>
</dbReference>
<dbReference type="SUPFAM" id="SSF53649">
    <property type="entry name" value="Alkaline phosphatase-like"/>
    <property type="match status" value="1"/>
</dbReference>
<sequence length="615" mass="68969">MAPKRPNFLIMMADDLGFSDLGCYGAEIKTPNLDRLADEGLRMSDYHVAAACSPTRSMLLSGTDNHIAGLGVMHEHKSMDPDRWTGPGSEGYLNFDIAALPEVLSDNGYWNCMVGKWHLGLRDDTIPSARGFHKSLSVLPGSCNHFGWEPAWDQVVQGQNFNPARVPRIYVKDGHKEANITNSAEGWFSSTSYAQRMIEYFESRTEEEKEQPFFAYLAFSAPHWPLQCTAEDRDAYRGVYDAGPDALRETRLKQLIKAGIVQPNATAYPVVTNHPRWEDMDDATRKFSARSMEVYAGMVTSMDRAAGMVLRYLEKIGELDNTFVIFQSDNGAEGASKESKGVMDDFTMDINRYYDNSYENLGNHNSFCWYGPRWAAAATAPHRMYKGYCTEGGIRVPCVIRYPPLTQAAPGTVSHAFATCMDIMPTFLELAAARHPNPSPSHPRATAPYRDRRVFGMRGKSWVSYLSDRTPSSASSDHEMNAIHGYDDPAVGWEIYNRAGLRFGRWKINHMQSDTATGTGQWQLYDLSMDQGETNDLANEQPEKLAELIEKWKQYQEETGTVFGPALKYGQRHPLPDPLPIGTDYVMDNLAWIHLGVGKRLGDEGKAIPSPRKAY</sequence>
<dbReference type="HOGENOM" id="CLU_006332_11_1_1"/>
<dbReference type="PANTHER" id="PTHR42693:SF33">
    <property type="entry name" value="ARYLSULFATASE"/>
    <property type="match status" value="1"/>
</dbReference>
<dbReference type="PANTHER" id="PTHR42693">
    <property type="entry name" value="ARYLSULFATASE FAMILY MEMBER"/>
    <property type="match status" value="1"/>
</dbReference>
<name>A0A0D2CZ02_9EURO</name>
<evidence type="ECO:0000313" key="3">
    <source>
        <dbReference type="EMBL" id="KIW35165.1"/>
    </source>
</evidence>
<protein>
    <recommendedName>
        <fullName evidence="2">Sulfatase N-terminal domain-containing protein</fullName>
    </recommendedName>
</protein>
<dbReference type="STRING" id="569365.A0A0D2CZ02"/>
<dbReference type="AlphaFoldDB" id="A0A0D2CZ02"/>